<keyword evidence="28" id="KW-1185">Reference proteome</keyword>
<evidence type="ECO:0000256" key="4">
    <source>
        <dbReference type="ARBA" id="ARBA00012900"/>
    </source>
</evidence>
<evidence type="ECO:0000256" key="14">
    <source>
        <dbReference type="ARBA" id="ARBA00023015"/>
    </source>
</evidence>
<comment type="function">
    <text evidence="18">Histone demethylase that specifically demethylates 'Lys-9' of histone H3, thereby playing a role in histone code. Does not demethylate histone H3 'Lys-4', H3 'Lys-27', H3 'Lys-36' nor H4 'Lys-20'. Only able to demethylate trimethylated H3 'Lys-9', with a weaker activity than KDM4A, KDM4C and KDM4D. Demethylation of Lys residue generates formaldehyde and succinate. Plays a critical role in the development of the central nervous system (CNS).</text>
</comment>
<protein>
    <recommendedName>
        <fullName evidence="19">Lysine-specific demethylase 4B</fullName>
        <ecNumber evidence="4">1.14.11.66</ecNumber>
    </recommendedName>
    <alternativeName>
        <fullName evidence="20">JmjC domain-containing histone demethylation protein 3B</fullName>
    </alternativeName>
    <alternativeName>
        <fullName evidence="21">Jumonji domain-containing protein 2B</fullName>
    </alternativeName>
    <alternativeName>
        <fullName evidence="22">[histone H3]-trimethyl-L-lysine(9) demethylase 4B</fullName>
    </alternativeName>
</protein>
<dbReference type="Ensembl" id="ENSDLAT00005079838.1">
    <property type="protein sequence ID" value="ENSDLAP00005082105.1"/>
    <property type="gene ID" value="ENSDLAG00005015624.2"/>
</dbReference>
<evidence type="ECO:0000259" key="25">
    <source>
        <dbReference type="PROSITE" id="PS51184"/>
    </source>
</evidence>
<feature type="compositionally biased region" description="Low complexity" evidence="23">
    <location>
        <begin position="509"/>
        <end position="520"/>
    </location>
</feature>
<evidence type="ECO:0000256" key="23">
    <source>
        <dbReference type="SAM" id="MobiDB-lite"/>
    </source>
</evidence>
<feature type="compositionally biased region" description="Acidic residues" evidence="23">
    <location>
        <begin position="521"/>
        <end position="533"/>
    </location>
</feature>
<comment type="similarity">
    <text evidence="3">Belongs to the JHDM3 histone demethylase family.</text>
</comment>
<evidence type="ECO:0000313" key="28">
    <source>
        <dbReference type="Proteomes" id="UP000694389"/>
    </source>
</evidence>
<dbReference type="PROSITE" id="PS51184">
    <property type="entry name" value="JMJC"/>
    <property type="match status" value="1"/>
</dbReference>
<feature type="region of interest" description="Disordered" evidence="23">
    <location>
        <begin position="399"/>
        <end position="427"/>
    </location>
</feature>
<dbReference type="FunFam" id="3.30.40.10:FF:000029">
    <property type="entry name" value="lysine-specific demethylase 4C isoform X1"/>
    <property type="match status" value="1"/>
</dbReference>
<feature type="domain" description="JmjN" evidence="24">
    <location>
        <begin position="16"/>
        <end position="58"/>
    </location>
</feature>
<evidence type="ECO:0000256" key="9">
    <source>
        <dbReference type="ARBA" id="ARBA00022853"/>
    </source>
</evidence>
<dbReference type="GO" id="GO:0140684">
    <property type="term" value="F:histone H3K9me2/H3K9me3 demethylase activity"/>
    <property type="evidence" value="ECO:0007669"/>
    <property type="project" value="UniProtKB-EC"/>
</dbReference>
<evidence type="ECO:0000256" key="22">
    <source>
        <dbReference type="ARBA" id="ARBA00082446"/>
    </source>
</evidence>
<dbReference type="GO" id="GO:0005634">
    <property type="term" value="C:nucleus"/>
    <property type="evidence" value="ECO:0007669"/>
    <property type="project" value="UniProtKB-SubCell"/>
</dbReference>
<dbReference type="SUPFAM" id="SSF63748">
    <property type="entry name" value="Tudor/PWWP/MBT"/>
    <property type="match status" value="2"/>
</dbReference>
<evidence type="ECO:0000313" key="27">
    <source>
        <dbReference type="Ensembl" id="ENSDLAP00005082105.1"/>
    </source>
</evidence>
<dbReference type="InterPro" id="IPR001965">
    <property type="entry name" value="Znf_PHD"/>
</dbReference>
<evidence type="ECO:0000256" key="3">
    <source>
        <dbReference type="ARBA" id="ARBA00009711"/>
    </source>
</evidence>
<evidence type="ECO:0000256" key="10">
    <source>
        <dbReference type="ARBA" id="ARBA00022964"/>
    </source>
</evidence>
<dbReference type="SMART" id="SM00545">
    <property type="entry name" value="JmjN"/>
    <property type="match status" value="1"/>
</dbReference>
<dbReference type="SMART" id="SM00333">
    <property type="entry name" value="TUDOR"/>
    <property type="match status" value="2"/>
</dbReference>
<dbReference type="InterPro" id="IPR003347">
    <property type="entry name" value="JmjC_dom"/>
</dbReference>
<keyword evidence="7" id="KW-0863">Zinc-finger</keyword>
<dbReference type="Pfam" id="PF02375">
    <property type="entry name" value="JmjN"/>
    <property type="match status" value="1"/>
</dbReference>
<evidence type="ECO:0000256" key="5">
    <source>
        <dbReference type="ARBA" id="ARBA00022723"/>
    </source>
</evidence>
<dbReference type="SUPFAM" id="SSF51197">
    <property type="entry name" value="Clavaminate synthase-like"/>
    <property type="match status" value="1"/>
</dbReference>
<keyword evidence="10" id="KW-0223">Dioxygenase</keyword>
<keyword evidence="13" id="KW-0408">Iron</keyword>
<evidence type="ECO:0000256" key="8">
    <source>
        <dbReference type="ARBA" id="ARBA00022833"/>
    </source>
</evidence>
<dbReference type="SMART" id="SM00249">
    <property type="entry name" value="PHD"/>
    <property type="match status" value="2"/>
</dbReference>
<comment type="cofactor">
    <cofactor evidence="1">
        <name>Fe(2+)</name>
        <dbReference type="ChEBI" id="CHEBI:29033"/>
    </cofactor>
</comment>
<dbReference type="GO" id="GO:0051864">
    <property type="term" value="F:histone H3K36 demethylase activity"/>
    <property type="evidence" value="ECO:0007669"/>
    <property type="project" value="TreeGrafter"/>
</dbReference>
<keyword evidence="12" id="KW-0560">Oxidoreductase</keyword>
<keyword evidence="15" id="KW-0804">Transcription</keyword>
<dbReference type="GO" id="GO:0010468">
    <property type="term" value="P:regulation of gene expression"/>
    <property type="evidence" value="ECO:0007669"/>
    <property type="project" value="TreeGrafter"/>
</dbReference>
<dbReference type="PANTHER" id="PTHR10694">
    <property type="entry name" value="LYSINE-SPECIFIC DEMETHYLASE"/>
    <property type="match status" value="1"/>
</dbReference>
<dbReference type="Gene3D" id="2.60.120.650">
    <property type="entry name" value="Cupin"/>
    <property type="match status" value="1"/>
</dbReference>
<feature type="compositionally biased region" description="Acidic residues" evidence="23">
    <location>
        <begin position="493"/>
        <end position="508"/>
    </location>
</feature>
<evidence type="ECO:0000256" key="1">
    <source>
        <dbReference type="ARBA" id="ARBA00001954"/>
    </source>
</evidence>
<keyword evidence="6" id="KW-0677">Repeat</keyword>
<reference evidence="27" key="1">
    <citation type="submission" date="2025-08" db="UniProtKB">
        <authorList>
            <consortium name="Ensembl"/>
        </authorList>
    </citation>
    <scope>IDENTIFICATION</scope>
</reference>
<dbReference type="GO" id="GO:0008270">
    <property type="term" value="F:zinc ion binding"/>
    <property type="evidence" value="ECO:0007669"/>
    <property type="project" value="UniProtKB-KW"/>
</dbReference>
<evidence type="ECO:0000256" key="7">
    <source>
        <dbReference type="ARBA" id="ARBA00022771"/>
    </source>
</evidence>
<dbReference type="Gene3D" id="3.30.40.10">
    <property type="entry name" value="Zinc/RING finger domain, C3HC4 (zinc finger)"/>
    <property type="match status" value="2"/>
</dbReference>
<dbReference type="InterPro" id="IPR019787">
    <property type="entry name" value="Znf_PHD-finger"/>
</dbReference>
<evidence type="ECO:0000259" key="24">
    <source>
        <dbReference type="PROSITE" id="PS51183"/>
    </source>
</evidence>
<dbReference type="Pfam" id="PF02373">
    <property type="entry name" value="JmjC"/>
    <property type="match status" value="1"/>
</dbReference>
<dbReference type="Proteomes" id="UP000694389">
    <property type="component" value="Unassembled WGS sequence"/>
</dbReference>
<dbReference type="AlphaFoldDB" id="A0A8P4KPQ7"/>
<gene>
    <name evidence="27" type="primary">kdm4c</name>
</gene>
<organism evidence="27 28">
    <name type="scientific">Dicentrarchus labrax</name>
    <name type="common">European seabass</name>
    <name type="synonym">Morone labrax</name>
    <dbReference type="NCBI Taxonomy" id="13489"/>
    <lineage>
        <taxon>Eukaryota</taxon>
        <taxon>Metazoa</taxon>
        <taxon>Chordata</taxon>
        <taxon>Craniata</taxon>
        <taxon>Vertebrata</taxon>
        <taxon>Euteleostomi</taxon>
        <taxon>Actinopterygii</taxon>
        <taxon>Neopterygii</taxon>
        <taxon>Teleostei</taxon>
        <taxon>Neoteleostei</taxon>
        <taxon>Acanthomorphata</taxon>
        <taxon>Eupercaria</taxon>
        <taxon>Moronidae</taxon>
        <taxon>Dicentrarchus</taxon>
    </lineage>
</organism>
<reference evidence="27" key="2">
    <citation type="submission" date="2025-09" db="UniProtKB">
        <authorList>
            <consortium name="Ensembl"/>
        </authorList>
    </citation>
    <scope>IDENTIFICATION</scope>
</reference>
<dbReference type="PANTHER" id="PTHR10694:SF104">
    <property type="entry name" value="LYSINE-SPECIFIC DEMETHYLASE 4C"/>
    <property type="match status" value="1"/>
</dbReference>
<evidence type="ECO:0000256" key="12">
    <source>
        <dbReference type="ARBA" id="ARBA00023002"/>
    </source>
</evidence>
<dbReference type="Gene3D" id="2.30.30.140">
    <property type="match status" value="1"/>
</dbReference>
<dbReference type="Pfam" id="PF13831">
    <property type="entry name" value="PHD_2"/>
    <property type="match status" value="1"/>
</dbReference>
<dbReference type="InterPro" id="IPR034732">
    <property type="entry name" value="EPHD"/>
</dbReference>
<dbReference type="Pfam" id="PF13832">
    <property type="entry name" value="zf-HC5HC2H_2"/>
    <property type="match status" value="1"/>
</dbReference>
<dbReference type="FunFam" id="3.10.330.70:FF:000001">
    <property type="entry name" value="Putative lysine-specific demethylase 4a"/>
    <property type="match status" value="1"/>
</dbReference>
<keyword evidence="14" id="KW-0805">Transcription regulation</keyword>
<dbReference type="InterPro" id="IPR002999">
    <property type="entry name" value="Tudor"/>
</dbReference>
<dbReference type="PROSITE" id="PS51183">
    <property type="entry name" value="JMJN"/>
    <property type="match status" value="1"/>
</dbReference>
<proteinExistence type="inferred from homology"/>
<evidence type="ECO:0000256" key="16">
    <source>
        <dbReference type="ARBA" id="ARBA00023242"/>
    </source>
</evidence>
<dbReference type="InterPro" id="IPR003349">
    <property type="entry name" value="JmjN"/>
</dbReference>
<evidence type="ECO:0000256" key="13">
    <source>
        <dbReference type="ARBA" id="ARBA00023004"/>
    </source>
</evidence>
<dbReference type="EC" id="1.14.11.66" evidence="4"/>
<sequence>MAGAEVFTPANPTCKIMTFRPTMEEFKDFNQYLVYMESQGAHRAGLAKVIPPKGWKPRRTYDDIDDLMIDAPIQQMVAGQSGLFTQYNIQKKPLNVQEFRRLANSDMYCTPRYLNYEDLERKYWKNLTFVSPIYGADVSGSLYDEVDEWNIGHLNSILDVIEEDCGVSIQGVNTPYLYFGMWKTTFSWHTEDMDLYSINYLHFGEPKSWYAIPPEHGKRLERLATGFFPNSFKGCEAFLRHKMTLISPSILKKYGIPFDKITQEAGEFMITFPYGYHAGFNHGFNCAESTNFATVRWIDYGKVATQCTCSRDMVKISMEPFVKRFQPDRYPNWMLGKDSAPIDHTHATPSSTPELIWKNLNSQSPAVLIQSLNPELPSDFTHDPLPYTMWTEPQCKEVTDLEDPEQDLRESENQEEEGGPLTWAQLEPTSLVSVGAVEPLGLCGDYELHRGESDGSEALSLCRELGRQREAEESLHSDTAVSPLAMGGGEQDGVSDMEEGGSDGEEVEQQSSARGESSSDSSDEEEEEEEENDTSNYKCYESDLEPGEVCAVSVILLTIIHIQSFALLCFHLEPPEANLAEEEEQEMEVWAKPLVYLWQNRKSCFTAEREYNAHAATMQPYCAVCTLFMPYYQVKGSLTQIYNQCHLLDAFIENALQRTKPLVPEICFSFREQNCPPTPTNPLLQEDGTSHLLYCQGCCLQVHASCYGVAADDVSEQWSCDRCMEGSFTAECCLCNLRGGALKKTQNDKWAHVMCAVALPEARFSDEAKRSPIDTSRIPMQRYKLRCIYCRKRCAGKRQAGACIQCSCGRCPTSFHVTCAHAAGVIMEPDDWPYVVSITCHRHQSRSSSRACQASISLGQTVISKHKNLRYYSSKVTQITSQMFYEVMFDDGSFSNDTYPEDIVSRDCVNLGPPEVGEAVQVKWPDGLFYNAKYLGSNVSYMYQVEFEDGSQVLAKREDVYTLDEDLPKKVKRRLSTASSMRFQDAFFTTQGERKRQRTPNSRFQKDYVALPGLRTTAKSTWEPRSHKGK</sequence>
<dbReference type="InterPro" id="IPR013083">
    <property type="entry name" value="Znf_RING/FYVE/PHD"/>
</dbReference>
<evidence type="ECO:0000256" key="20">
    <source>
        <dbReference type="ARBA" id="ARBA00076122"/>
    </source>
</evidence>
<dbReference type="PROSITE" id="PS51805">
    <property type="entry name" value="EPHD"/>
    <property type="match status" value="1"/>
</dbReference>
<evidence type="ECO:0000256" key="17">
    <source>
        <dbReference type="ARBA" id="ARBA00049349"/>
    </source>
</evidence>
<feature type="region of interest" description="Disordered" evidence="23">
    <location>
        <begin position="470"/>
        <end position="539"/>
    </location>
</feature>
<dbReference type="InterPro" id="IPR011011">
    <property type="entry name" value="Znf_FYVE_PHD"/>
</dbReference>
<comment type="catalytic activity">
    <reaction evidence="17">
        <text>N(6),N(6),N(6)-trimethyl-L-lysyl(9)-[histone H3] + 2 2-oxoglutarate + 2 O2 = N(6)-methyl-L-lysyl(9)-[histone H3] + 2 formaldehyde + 2 succinate + 2 CO2</text>
        <dbReference type="Rhea" id="RHEA:60200"/>
        <dbReference type="Rhea" id="RHEA-COMP:15538"/>
        <dbReference type="Rhea" id="RHEA-COMP:15542"/>
        <dbReference type="ChEBI" id="CHEBI:15379"/>
        <dbReference type="ChEBI" id="CHEBI:16526"/>
        <dbReference type="ChEBI" id="CHEBI:16810"/>
        <dbReference type="ChEBI" id="CHEBI:16842"/>
        <dbReference type="ChEBI" id="CHEBI:30031"/>
        <dbReference type="ChEBI" id="CHEBI:61929"/>
        <dbReference type="ChEBI" id="CHEBI:61961"/>
        <dbReference type="EC" id="1.14.11.66"/>
    </reaction>
</comment>
<dbReference type="Gene3D" id="3.10.330.70">
    <property type="match status" value="1"/>
</dbReference>
<evidence type="ECO:0000256" key="2">
    <source>
        <dbReference type="ARBA" id="ARBA00004123"/>
    </source>
</evidence>
<comment type="subcellular location">
    <subcellularLocation>
        <location evidence="2">Nucleus</location>
    </subcellularLocation>
</comment>
<accession>A0A8P4KPQ7</accession>
<evidence type="ECO:0000256" key="6">
    <source>
        <dbReference type="ARBA" id="ARBA00022737"/>
    </source>
</evidence>
<evidence type="ECO:0000256" key="21">
    <source>
        <dbReference type="ARBA" id="ARBA00080011"/>
    </source>
</evidence>
<dbReference type="CDD" id="cd20465">
    <property type="entry name" value="Tudor_JMJD2C_rpt1"/>
    <property type="match status" value="1"/>
</dbReference>
<dbReference type="SUPFAM" id="SSF57903">
    <property type="entry name" value="FYVE/PHD zinc finger"/>
    <property type="match status" value="1"/>
</dbReference>
<dbReference type="GO" id="GO:0000785">
    <property type="term" value="C:chromatin"/>
    <property type="evidence" value="ECO:0007669"/>
    <property type="project" value="TreeGrafter"/>
</dbReference>
<keyword evidence="5" id="KW-0479">Metal-binding</keyword>
<evidence type="ECO:0000256" key="19">
    <source>
        <dbReference type="ARBA" id="ARBA00069270"/>
    </source>
</evidence>
<feature type="domain" description="PHD-type" evidence="26">
    <location>
        <begin position="729"/>
        <end position="844"/>
    </location>
</feature>
<evidence type="ECO:0000256" key="11">
    <source>
        <dbReference type="ARBA" id="ARBA00022990"/>
    </source>
</evidence>
<evidence type="ECO:0000256" key="15">
    <source>
        <dbReference type="ARBA" id="ARBA00023163"/>
    </source>
</evidence>
<keyword evidence="16" id="KW-0539">Nucleus</keyword>
<feature type="domain" description="JmjC" evidence="25">
    <location>
        <begin position="143"/>
        <end position="309"/>
    </location>
</feature>
<keyword evidence="8" id="KW-0862">Zinc</keyword>
<evidence type="ECO:0000259" key="26">
    <source>
        <dbReference type="PROSITE" id="PS51805"/>
    </source>
</evidence>
<dbReference type="InterPro" id="IPR040477">
    <property type="entry name" value="KDM4-like_Tudor"/>
</dbReference>
<dbReference type="Pfam" id="PF18104">
    <property type="entry name" value="Tudor_2"/>
    <property type="match status" value="2"/>
</dbReference>
<name>A0A8P4KPQ7_DICLA</name>
<dbReference type="GeneTree" id="ENSGT00940000166168"/>
<keyword evidence="11" id="KW-0007">Acetylation</keyword>
<evidence type="ECO:0000256" key="18">
    <source>
        <dbReference type="ARBA" id="ARBA00054423"/>
    </source>
</evidence>
<dbReference type="FunFam" id="2.60.120.650:FF:000003">
    <property type="entry name" value="Lysine-specific demethylase 4D"/>
    <property type="match status" value="1"/>
</dbReference>
<dbReference type="SMART" id="SM00558">
    <property type="entry name" value="JmjC"/>
    <property type="match status" value="1"/>
</dbReference>
<keyword evidence="9" id="KW-0156">Chromatin regulator</keyword>